<evidence type="ECO:0000313" key="2">
    <source>
        <dbReference type="Proteomes" id="UP000231658"/>
    </source>
</evidence>
<dbReference type="GO" id="GO:0005829">
    <property type="term" value="C:cytosol"/>
    <property type="evidence" value="ECO:0007669"/>
    <property type="project" value="TreeGrafter"/>
</dbReference>
<accession>A0A1C3RDY7</accession>
<dbReference type="SUPFAM" id="SSF47240">
    <property type="entry name" value="Ferritin-like"/>
    <property type="match status" value="1"/>
</dbReference>
<dbReference type="InterPro" id="IPR009078">
    <property type="entry name" value="Ferritin-like_SF"/>
</dbReference>
<dbReference type="InterPro" id="IPR007814">
    <property type="entry name" value="PaaA_PaaC"/>
</dbReference>
<dbReference type="AlphaFoldDB" id="A0A1C3RDY7"/>
<dbReference type="PANTHER" id="PTHR30458:SF0">
    <property type="entry name" value="1,2-PHENYLACETYL-COA EPOXIDASE, SUBUNIT C"/>
    <property type="match status" value="1"/>
</dbReference>
<protein>
    <submittedName>
        <fullName evidence="1">Phenylacetic acid catabolic protein</fullName>
    </submittedName>
</protein>
<dbReference type="EMBL" id="FLYE01000002">
    <property type="protein sequence ID" value="SCA55503.1"/>
    <property type="molecule type" value="Genomic_DNA"/>
</dbReference>
<reference evidence="1 2" key="1">
    <citation type="submission" date="2016-07" db="EMBL/GenBank/DDBJ databases">
        <authorList>
            <person name="Lefevre C.T."/>
        </authorList>
    </citation>
    <scope>NUCLEOTIDE SEQUENCE [LARGE SCALE GENOMIC DNA]</scope>
    <source>
        <strain evidence="1">PR1</strain>
    </source>
</reference>
<gene>
    <name evidence="1" type="ORF">MTBPR1_100144</name>
</gene>
<dbReference type="InterPro" id="IPR052703">
    <property type="entry name" value="Aromatic_CoA_ox/epox"/>
</dbReference>
<dbReference type="GO" id="GO:0010124">
    <property type="term" value="P:phenylacetate catabolic process"/>
    <property type="evidence" value="ECO:0007669"/>
    <property type="project" value="InterPro"/>
</dbReference>
<evidence type="ECO:0000313" key="1">
    <source>
        <dbReference type="EMBL" id="SCA55503.1"/>
    </source>
</evidence>
<keyword evidence="2" id="KW-1185">Reference proteome</keyword>
<dbReference type="InterPro" id="IPR012347">
    <property type="entry name" value="Ferritin-like"/>
</dbReference>
<dbReference type="Proteomes" id="UP000231658">
    <property type="component" value="Unassembled WGS sequence"/>
</dbReference>
<organism evidence="1 2">
    <name type="scientific">Candidatus Terasakiella magnetica</name>
    <dbReference type="NCBI Taxonomy" id="1867952"/>
    <lineage>
        <taxon>Bacteria</taxon>
        <taxon>Pseudomonadati</taxon>
        <taxon>Pseudomonadota</taxon>
        <taxon>Alphaproteobacteria</taxon>
        <taxon>Rhodospirillales</taxon>
        <taxon>Terasakiellaceae</taxon>
        <taxon>Terasakiella</taxon>
    </lineage>
</organism>
<proteinExistence type="predicted"/>
<dbReference type="Gene3D" id="1.20.1260.10">
    <property type="match status" value="1"/>
</dbReference>
<dbReference type="PANTHER" id="PTHR30458">
    <property type="entry name" value="PHENYLACETIC ACID DEGRADATION PROTEIN PAA"/>
    <property type="match status" value="1"/>
</dbReference>
<dbReference type="Pfam" id="PF05138">
    <property type="entry name" value="PaaA_PaaC"/>
    <property type="match status" value="1"/>
</dbReference>
<dbReference type="STRING" id="1867952.MTBPR1_100144"/>
<name>A0A1C3RDY7_9PROT</name>
<sequence length="267" mass="29571">MNNTAFAMGEDIMSKNEDALLQRIANNEKLTAKDELTAGYKGELRRLMVTFVDSELAGAAGFVDIINKAPGMRERCTASRIVSEKFDHAQQVLELLEDFGVNTDLYVQSHPWDARLSRTINLGNRHIGGDKRLNVLHYPYEGWLDSVVMNMLMGLASSIQLEEISHCSYAPLASAMGQIAAREAEHAELGRNGLAKALENGYSLEAAQASVDYWYARVAATFGKSDSQHFEQGKAYGLRKTPNADLMAKWESRIAEQLARIGLEARS</sequence>